<dbReference type="OrthoDB" id="3357341at2759"/>
<organism evidence="2 3">
    <name type="scientific">Aspergillus niger</name>
    <dbReference type="NCBI Taxonomy" id="5061"/>
    <lineage>
        <taxon>Eukaryota</taxon>
        <taxon>Fungi</taxon>
        <taxon>Dikarya</taxon>
        <taxon>Ascomycota</taxon>
        <taxon>Pezizomycotina</taxon>
        <taxon>Eurotiomycetes</taxon>
        <taxon>Eurotiomycetidae</taxon>
        <taxon>Eurotiales</taxon>
        <taxon>Aspergillaceae</taxon>
        <taxon>Aspergillus</taxon>
        <taxon>Aspergillus subgen. Circumdati</taxon>
    </lineage>
</organism>
<evidence type="ECO:0000313" key="3">
    <source>
        <dbReference type="Proteomes" id="UP000068243"/>
    </source>
</evidence>
<dbReference type="VEuPathDB" id="FungiDB:An11g03170"/>
<dbReference type="SMART" id="SM00855">
    <property type="entry name" value="PGAM"/>
    <property type="match status" value="1"/>
</dbReference>
<dbReference type="PANTHER" id="PTHR48100:SF54">
    <property type="entry name" value="PHOSPHATASE SPAC5H10.03-RELATED"/>
    <property type="match status" value="1"/>
</dbReference>
<feature type="compositionally biased region" description="Low complexity" evidence="1">
    <location>
        <begin position="596"/>
        <end position="609"/>
    </location>
</feature>
<name>A0A124BXE6_ASPNG</name>
<dbReference type="PANTHER" id="PTHR48100">
    <property type="entry name" value="BROAD-SPECIFICITY PHOSPHATASE YOR283W-RELATED"/>
    <property type="match status" value="1"/>
</dbReference>
<feature type="compositionally biased region" description="Basic and acidic residues" evidence="1">
    <location>
        <begin position="673"/>
        <end position="684"/>
    </location>
</feature>
<feature type="region of interest" description="Disordered" evidence="1">
    <location>
        <begin position="476"/>
        <end position="495"/>
    </location>
</feature>
<dbReference type="VEuPathDB" id="FungiDB:ASPNIDRAFT2_1167630"/>
<evidence type="ECO:0000313" key="2">
    <source>
        <dbReference type="EMBL" id="GAQ42187.1"/>
    </source>
</evidence>
<dbReference type="VEuPathDB" id="FungiDB:M747DRAFT_340780"/>
<reference evidence="3" key="1">
    <citation type="journal article" date="2016" name="Genome Announc.">
        <title>Draft genome sequence of Aspergillus niger strain An76.</title>
        <authorList>
            <person name="Gong W."/>
            <person name="Cheng Z."/>
            <person name="Zhang H."/>
            <person name="Liu L."/>
            <person name="Gao P."/>
            <person name="Wang L."/>
        </authorList>
    </citation>
    <scope>NUCLEOTIDE SEQUENCE [LARGE SCALE GENOMIC DNA]</scope>
    <source>
        <strain evidence="3">An76</strain>
    </source>
</reference>
<proteinExistence type="predicted"/>
<dbReference type="InterPro" id="IPR050275">
    <property type="entry name" value="PGM_Phosphatase"/>
</dbReference>
<dbReference type="Pfam" id="PF00300">
    <property type="entry name" value="His_Phos_1"/>
    <property type="match status" value="1"/>
</dbReference>
<dbReference type="InterPro" id="IPR029033">
    <property type="entry name" value="His_PPase_superfam"/>
</dbReference>
<evidence type="ECO:0000256" key="1">
    <source>
        <dbReference type="SAM" id="MobiDB-lite"/>
    </source>
</evidence>
<dbReference type="CDD" id="cd07067">
    <property type="entry name" value="HP_PGM_like"/>
    <property type="match status" value="1"/>
</dbReference>
<gene>
    <name evidence="2" type="ORF">ABL_04848</name>
</gene>
<dbReference type="AlphaFoldDB" id="A0A124BXE6"/>
<dbReference type="SUPFAM" id="SSF53254">
    <property type="entry name" value="Phosphoglycerate mutase-like"/>
    <property type="match status" value="1"/>
</dbReference>
<dbReference type="VEuPathDB" id="FungiDB:ATCC64974_89420"/>
<dbReference type="InterPro" id="IPR013078">
    <property type="entry name" value="His_Pase_superF_clade-1"/>
</dbReference>
<dbReference type="EMBL" id="BCMY01000007">
    <property type="protein sequence ID" value="GAQ42187.1"/>
    <property type="molecule type" value="Genomic_DNA"/>
</dbReference>
<dbReference type="GO" id="GO:0016791">
    <property type="term" value="F:phosphatase activity"/>
    <property type="evidence" value="ECO:0007669"/>
    <property type="project" value="TreeGrafter"/>
</dbReference>
<dbReference type="VEuPathDB" id="FungiDB:ASPNIDRAFT2_1138876"/>
<protein>
    <submittedName>
        <fullName evidence="2">Similar to An11g03160</fullName>
    </submittedName>
</protein>
<dbReference type="Gene3D" id="3.40.50.1240">
    <property type="entry name" value="Phosphoglycerate mutase-like"/>
    <property type="match status" value="1"/>
</dbReference>
<accession>A0A124BXE6</accession>
<dbReference type="VEuPathDB" id="FungiDB:ATCC64974_89430"/>
<dbReference type="Proteomes" id="UP000068243">
    <property type="component" value="Unassembled WGS sequence"/>
</dbReference>
<dbReference type="PaxDb" id="5061-CADANGAP00008500"/>
<dbReference type="VEuPathDB" id="FungiDB:M747DRAFT_258453"/>
<feature type="compositionally biased region" description="Pro residues" evidence="1">
    <location>
        <begin position="625"/>
        <end position="642"/>
    </location>
</feature>
<dbReference type="GO" id="GO:0005737">
    <property type="term" value="C:cytoplasm"/>
    <property type="evidence" value="ECO:0007669"/>
    <property type="project" value="TreeGrafter"/>
</dbReference>
<dbReference type="VEuPathDB" id="FungiDB:An11g03160"/>
<feature type="region of interest" description="Disordered" evidence="1">
    <location>
        <begin position="592"/>
        <end position="802"/>
    </location>
</feature>
<sequence>MPPIIHCVRHAQGEHNLCVANHVIPDPLLTDLGNEQCRKLRDSFPRHTQVDLVTASPLRRTIYTALQSFEPVFQSHPDMKMIALPDAQETSDVACDTGSDPEVLRKEMEEKNVPIDLGLVHDGWNNKQGKYAPTHKAIKERARAARRWLKARPEKEIVIVTHGGFLHYFTEDWEDSSQYQGTGWVNTEYRTYEFTKEVHTDDLEGYELDGDNASLVETIESRERRGKSGPMPDREQQKMLYRKGTQGWDDQGLQLSIAEREAAKVPEVHSITAGYADRWYFSVPPWISPAKLPAKAHGNTGRYLGEGVIYSDEPNGIRTTGRAEIPVDIIHPGPDLKMLDENLPTFYLKHNKQSKLWSIYLCQHGNDPEPVYSLRYPDPSSPSSQNRYASALYDPYVSDILFGEVLIIPEWTQPSLSAEAIRQNGGVPPPPEPILPSRFTINLYNPDQQVTVHFKPKTWNSPATWTFEMPQHSFRQPSASTLDRTHPDPASADTTPKLRFTWRKDSKLSKDLTCLLSGKTTTIPESKTKSKEPDITVSIFKGLRELTLYEPNLYRVEMEDFKGLEVVLLLGAITIRDVYFTSMKDAFHVTKPAHMSSTPSPTKTNSKPLPSVPAASGALNAVQPRPEPQPQPQPQTQPPQQPPTKSNRQREEERRTQQLLEEEEKARRRRKAERQAEIDRETRRLQMLYGQEEDQVRRHRQTPSLPPRPQQPGQTLPLRPANQPHYSYPYQDGRQRPQAGPYMTAPGLDPRRQSAVRFALPAETPGPAASSPALQPKKSSFFRLRRSSADEAKLSKKRSSMF</sequence>
<comment type="caution">
    <text evidence="2">The sequence shown here is derived from an EMBL/GenBank/DDBJ whole genome shotgun (WGS) entry which is preliminary data.</text>
</comment>